<feature type="transmembrane region" description="Helical" evidence="1">
    <location>
        <begin position="336"/>
        <end position="354"/>
    </location>
</feature>
<reference evidence="2" key="1">
    <citation type="submission" date="2023-07" db="EMBL/GenBank/DDBJ databases">
        <authorList>
            <person name="Kim M.K."/>
        </authorList>
    </citation>
    <scope>NUCLEOTIDE SEQUENCE</scope>
    <source>
        <strain evidence="2">ASUV-10-1</strain>
    </source>
</reference>
<keyword evidence="1" id="KW-0812">Transmembrane</keyword>
<evidence type="ECO:0000313" key="2">
    <source>
        <dbReference type="EMBL" id="MDO7876772.1"/>
    </source>
</evidence>
<dbReference type="Proteomes" id="UP001176429">
    <property type="component" value="Unassembled WGS sequence"/>
</dbReference>
<feature type="transmembrane region" description="Helical" evidence="1">
    <location>
        <begin position="12"/>
        <end position="32"/>
    </location>
</feature>
<comment type="caution">
    <text evidence="2">The sequence shown here is derived from an EMBL/GenBank/DDBJ whole genome shotgun (WGS) entry which is preliminary data.</text>
</comment>
<name>A0ABT9BEU7_9BACT</name>
<organism evidence="2 3">
    <name type="scientific">Hymenobacter aranciens</name>
    <dbReference type="NCBI Taxonomy" id="3063996"/>
    <lineage>
        <taxon>Bacteria</taxon>
        <taxon>Pseudomonadati</taxon>
        <taxon>Bacteroidota</taxon>
        <taxon>Cytophagia</taxon>
        <taxon>Cytophagales</taxon>
        <taxon>Hymenobacteraceae</taxon>
        <taxon>Hymenobacter</taxon>
    </lineage>
</organism>
<keyword evidence="1" id="KW-1133">Transmembrane helix</keyword>
<keyword evidence="1" id="KW-0472">Membrane</keyword>
<dbReference type="EMBL" id="JAUQSY010000013">
    <property type="protein sequence ID" value="MDO7876772.1"/>
    <property type="molecule type" value="Genomic_DNA"/>
</dbReference>
<evidence type="ECO:0000256" key="1">
    <source>
        <dbReference type="SAM" id="Phobius"/>
    </source>
</evidence>
<gene>
    <name evidence="2" type="ORF">Q5H93_18650</name>
</gene>
<feature type="transmembrane region" description="Helical" evidence="1">
    <location>
        <begin position="76"/>
        <end position="105"/>
    </location>
</feature>
<feature type="transmembrane region" description="Helical" evidence="1">
    <location>
        <begin position="305"/>
        <end position="324"/>
    </location>
</feature>
<keyword evidence="3" id="KW-1185">Reference proteome</keyword>
<sequence length="396" mass="43174">MRLTERQLSSRQWFAWSVGLAGLVQLALFAYASGPGLAGTADSTYYLHAARSLREVGRLLHPDGSAYRYWPPLYPVLVAVVGNLMGLRLLHGACLLGSLLGWSWLGRKLLPEARTWVLPWALALGTPGLVVSKFVWGEAVFTLLFAAYAAALYQWLHTTRNSWLAVATLAAGLLPLQRTIGFFLLVGVGAGLLLAAVKHPRLRPGVVVHLGLSALGGLLWHYYALLLAAPSVYQINRGWAQFFSSMADYGFVLLRWLLPVRASWYGAGAPVGWGIGLILVLATSWPRQHPPMAVTRPAAGLLPRLLWASLFSFLLLILIATTFTRSAAGLYDAERYASVIFGPLVLLVMSSLPVPRTKAARWLLISVLGIWLVYSAGRACTNAQNLRQLPTISATQ</sequence>
<proteinExistence type="predicted"/>
<feature type="transmembrane region" description="Helical" evidence="1">
    <location>
        <begin position="134"/>
        <end position="156"/>
    </location>
</feature>
<accession>A0ABT9BEU7</accession>
<feature type="transmembrane region" description="Helical" evidence="1">
    <location>
        <begin position="360"/>
        <end position="377"/>
    </location>
</feature>
<protein>
    <recommendedName>
        <fullName evidence="4">Glycosyltransferase RgtA/B/C/D-like domain-containing protein</fullName>
    </recommendedName>
</protein>
<evidence type="ECO:0000313" key="3">
    <source>
        <dbReference type="Proteomes" id="UP001176429"/>
    </source>
</evidence>
<feature type="transmembrane region" description="Helical" evidence="1">
    <location>
        <begin position="176"/>
        <end position="195"/>
    </location>
</feature>
<evidence type="ECO:0008006" key="4">
    <source>
        <dbReference type="Google" id="ProtNLM"/>
    </source>
</evidence>
<feature type="transmembrane region" description="Helical" evidence="1">
    <location>
        <begin position="207"/>
        <end position="233"/>
    </location>
</feature>
<feature type="transmembrane region" description="Helical" evidence="1">
    <location>
        <begin position="239"/>
        <end position="258"/>
    </location>
</feature>
<dbReference type="RefSeq" id="WP_305008153.1">
    <property type="nucleotide sequence ID" value="NZ_JAUQSY010000013.1"/>
</dbReference>
<feature type="transmembrane region" description="Helical" evidence="1">
    <location>
        <begin position="265"/>
        <end position="285"/>
    </location>
</feature>